<evidence type="ECO:0000256" key="1">
    <source>
        <dbReference type="ARBA" id="ARBA00023002"/>
    </source>
</evidence>
<dbReference type="PANTHER" id="PTHR43244:SF1">
    <property type="entry name" value="5,10-METHYLENETETRAHYDROMETHANOPTERIN REDUCTASE"/>
    <property type="match status" value="1"/>
</dbReference>
<evidence type="ECO:0000259" key="2">
    <source>
        <dbReference type="Pfam" id="PF00296"/>
    </source>
</evidence>
<keyword evidence="1" id="KW-0560">Oxidoreductase</keyword>
<keyword evidence="4" id="KW-1185">Reference proteome</keyword>
<evidence type="ECO:0000313" key="3">
    <source>
        <dbReference type="EMBL" id="TNM29931.1"/>
    </source>
</evidence>
<comment type="caution">
    <text evidence="3">The sequence shown here is derived from an EMBL/GenBank/DDBJ whole genome shotgun (WGS) entry which is preliminary data.</text>
</comment>
<proteinExistence type="predicted"/>
<dbReference type="PANTHER" id="PTHR43244">
    <property type="match status" value="1"/>
</dbReference>
<dbReference type="EMBL" id="VDGT01000009">
    <property type="protein sequence ID" value="TNM29931.1"/>
    <property type="molecule type" value="Genomic_DNA"/>
</dbReference>
<dbReference type="Proteomes" id="UP000311713">
    <property type="component" value="Unassembled WGS sequence"/>
</dbReference>
<accession>A0A5C4V1U9</accession>
<dbReference type="RefSeq" id="WP_139645198.1">
    <property type="nucleotide sequence ID" value="NZ_BAAAZS010000098.1"/>
</dbReference>
<name>A0A5C4V1U9_9ACTN</name>
<dbReference type="AlphaFoldDB" id="A0A5C4V1U9"/>
<protein>
    <submittedName>
        <fullName evidence="3">LLM class flavin-dependent oxidoreductase</fullName>
    </submittedName>
</protein>
<organism evidence="3 4">
    <name type="scientific">Streptomyces sedi</name>
    <dbReference type="NCBI Taxonomy" id="555059"/>
    <lineage>
        <taxon>Bacteria</taxon>
        <taxon>Bacillati</taxon>
        <taxon>Actinomycetota</taxon>
        <taxon>Actinomycetes</taxon>
        <taxon>Kitasatosporales</taxon>
        <taxon>Streptomycetaceae</taxon>
        <taxon>Streptomyces</taxon>
    </lineage>
</organism>
<evidence type="ECO:0000313" key="4">
    <source>
        <dbReference type="Proteomes" id="UP000311713"/>
    </source>
</evidence>
<dbReference type="OrthoDB" id="675245at2"/>
<dbReference type="Gene3D" id="3.20.20.30">
    <property type="entry name" value="Luciferase-like domain"/>
    <property type="match status" value="1"/>
</dbReference>
<dbReference type="InterPro" id="IPR011251">
    <property type="entry name" value="Luciferase-like_dom"/>
</dbReference>
<dbReference type="Pfam" id="PF00296">
    <property type="entry name" value="Bac_luciferase"/>
    <property type="match status" value="1"/>
</dbReference>
<dbReference type="InterPro" id="IPR036661">
    <property type="entry name" value="Luciferase-like_sf"/>
</dbReference>
<dbReference type="GO" id="GO:0016705">
    <property type="term" value="F:oxidoreductase activity, acting on paired donors, with incorporation or reduction of molecular oxygen"/>
    <property type="evidence" value="ECO:0007669"/>
    <property type="project" value="InterPro"/>
</dbReference>
<dbReference type="SUPFAM" id="SSF51679">
    <property type="entry name" value="Bacterial luciferase-like"/>
    <property type="match status" value="1"/>
</dbReference>
<gene>
    <name evidence="3" type="ORF">FH715_14470</name>
</gene>
<dbReference type="InterPro" id="IPR050564">
    <property type="entry name" value="F420-G6PD/mer"/>
</dbReference>
<sequence length="315" mass="33084">MSCPVGVLAPGFLDRSTLVAFARRAEQLGFDSLWIVEDCFLNGGIAQAATVLATTERITVGVGLLPAGARNPAFAAMEVATLAGFHPDRLVVSVGHGMPDWMRQVGAWPASPLTLLGEYLSALRALLAGERVTVSGRHVRLDGVRLAAPPARPPLVLAGVRGPRSLALSGREADGTLLAEPVSVEYLAAASERIAAAGDHPLIAYTAAAVDDDPAVARDHARDGLKLVGQPDWAPHLAPLPFADGLAALRRRCGSPEEFARALPDDWVDHLSVSGTPEHGRERVRVLHEAGADRLVMIPAGPDPLAAVESLGRLN</sequence>
<reference evidence="3 4" key="1">
    <citation type="submission" date="2019-06" db="EMBL/GenBank/DDBJ databases">
        <title>Draft genome of Streptomyces sedi sp. JCM16909.</title>
        <authorList>
            <person name="Klykleung N."/>
            <person name="Tanasupawat S."/>
            <person name="Kudo T."/>
            <person name="Yuki M."/>
            <person name="Ohkuma M."/>
        </authorList>
    </citation>
    <scope>NUCLEOTIDE SEQUENCE [LARGE SCALE GENOMIC DNA]</scope>
    <source>
        <strain evidence="3 4">JCM 16909</strain>
    </source>
</reference>
<feature type="domain" description="Luciferase-like" evidence="2">
    <location>
        <begin position="16"/>
        <end position="294"/>
    </location>
</feature>